<comment type="similarity">
    <text evidence="12">Belongs to the cytochrome b561 family.</text>
</comment>
<dbReference type="SUPFAM" id="SSF81342">
    <property type="entry name" value="Transmembrane di-heme cytochromes"/>
    <property type="match status" value="1"/>
</dbReference>
<evidence type="ECO:0000256" key="5">
    <source>
        <dbReference type="ARBA" id="ARBA00022617"/>
    </source>
</evidence>
<dbReference type="InterPro" id="IPR016174">
    <property type="entry name" value="Di-haem_cyt_TM"/>
</dbReference>
<dbReference type="eggNOG" id="COG3038">
    <property type="taxonomic scope" value="Bacteria"/>
</dbReference>
<evidence type="ECO:0000313" key="15">
    <source>
        <dbReference type="EMBL" id="EAR30002.1"/>
    </source>
</evidence>
<feature type="transmembrane region" description="Helical" evidence="13">
    <location>
        <begin position="12"/>
        <end position="34"/>
    </location>
</feature>
<organism evidence="15 16">
    <name type="scientific">Pseudoalteromonas tunicata D2</name>
    <dbReference type="NCBI Taxonomy" id="87626"/>
    <lineage>
        <taxon>Bacteria</taxon>
        <taxon>Pseudomonadati</taxon>
        <taxon>Pseudomonadota</taxon>
        <taxon>Gammaproteobacteria</taxon>
        <taxon>Alteromonadales</taxon>
        <taxon>Pseudoalteromonadaceae</taxon>
        <taxon>Pseudoalteromonas</taxon>
    </lineage>
</organism>
<dbReference type="PANTHER" id="PTHR30529:SF1">
    <property type="entry name" value="CYTOCHROME B561 HOMOLOG 2"/>
    <property type="match status" value="1"/>
</dbReference>
<feature type="domain" description="Cytochrome b561 bacterial/Ni-hydrogenase" evidence="14">
    <location>
        <begin position="9"/>
        <end position="180"/>
    </location>
</feature>
<comment type="subcellular location">
    <subcellularLocation>
        <location evidence="2">Cell membrane</location>
        <topology evidence="2">Multi-pass membrane protein</topology>
    </subcellularLocation>
</comment>
<comment type="caution">
    <text evidence="15">The sequence shown here is derived from an EMBL/GenBank/DDBJ whole genome shotgun (WGS) entry which is preliminary data.</text>
</comment>
<keyword evidence="9 13" id="KW-1133">Transmembrane helix</keyword>
<evidence type="ECO:0000256" key="6">
    <source>
        <dbReference type="ARBA" id="ARBA00022692"/>
    </source>
</evidence>
<evidence type="ECO:0000256" key="1">
    <source>
        <dbReference type="ARBA" id="ARBA00001970"/>
    </source>
</evidence>
<dbReference type="STRING" id="87626.PTD2_14319"/>
<dbReference type="OrthoDB" id="9793784at2"/>
<evidence type="ECO:0000256" key="11">
    <source>
        <dbReference type="ARBA" id="ARBA00023136"/>
    </source>
</evidence>
<feature type="transmembrane region" description="Helical" evidence="13">
    <location>
        <begin position="92"/>
        <end position="112"/>
    </location>
</feature>
<keyword evidence="10" id="KW-0408">Iron</keyword>
<keyword evidence="4" id="KW-1003">Cell membrane</keyword>
<dbReference type="AlphaFoldDB" id="A4C7P8"/>
<evidence type="ECO:0000259" key="14">
    <source>
        <dbReference type="Pfam" id="PF01292"/>
    </source>
</evidence>
<dbReference type="GO" id="GO:0022904">
    <property type="term" value="P:respiratory electron transport chain"/>
    <property type="evidence" value="ECO:0007669"/>
    <property type="project" value="InterPro"/>
</dbReference>
<feature type="transmembrane region" description="Helical" evidence="13">
    <location>
        <begin position="54"/>
        <end position="71"/>
    </location>
</feature>
<comment type="cofactor">
    <cofactor evidence="1">
        <name>heme b</name>
        <dbReference type="ChEBI" id="CHEBI:60344"/>
    </cofactor>
</comment>
<reference evidence="15 16" key="1">
    <citation type="submission" date="2006-02" db="EMBL/GenBank/DDBJ databases">
        <authorList>
            <person name="Moran M.A."/>
            <person name="Kjelleberg S."/>
            <person name="Egan S."/>
            <person name="Saunders N."/>
            <person name="Thomas T."/>
            <person name="Ferriera S."/>
            <person name="Johnson J."/>
            <person name="Kravitz S."/>
            <person name="Halpern A."/>
            <person name="Remington K."/>
            <person name="Beeson K."/>
            <person name="Tran B."/>
            <person name="Rogers Y.-H."/>
            <person name="Friedman R."/>
            <person name="Venter J.C."/>
        </authorList>
    </citation>
    <scope>NUCLEOTIDE SEQUENCE [LARGE SCALE GENOMIC DNA]</scope>
    <source>
        <strain evidence="15 16">D2</strain>
    </source>
</reference>
<feature type="transmembrane region" description="Helical" evidence="13">
    <location>
        <begin position="145"/>
        <end position="165"/>
    </location>
</feature>
<evidence type="ECO:0000256" key="12">
    <source>
        <dbReference type="ARBA" id="ARBA00037975"/>
    </source>
</evidence>
<keyword evidence="5" id="KW-0349">Heme</keyword>
<keyword evidence="11 13" id="KW-0472">Membrane</keyword>
<accession>A4C7P8</accession>
<dbReference type="GO" id="GO:0046872">
    <property type="term" value="F:metal ion binding"/>
    <property type="evidence" value="ECO:0007669"/>
    <property type="project" value="UniProtKB-KW"/>
</dbReference>
<dbReference type="GO" id="GO:0005886">
    <property type="term" value="C:plasma membrane"/>
    <property type="evidence" value="ECO:0007669"/>
    <property type="project" value="UniProtKB-SubCell"/>
</dbReference>
<keyword evidence="8" id="KW-0249">Electron transport</keyword>
<dbReference type="RefSeq" id="WP_009837875.1">
    <property type="nucleotide sequence ID" value="NZ_AAOH01000002.1"/>
</dbReference>
<dbReference type="Pfam" id="PF01292">
    <property type="entry name" value="Ni_hydr_CYTB"/>
    <property type="match status" value="1"/>
</dbReference>
<evidence type="ECO:0000256" key="7">
    <source>
        <dbReference type="ARBA" id="ARBA00022723"/>
    </source>
</evidence>
<dbReference type="PANTHER" id="PTHR30529">
    <property type="entry name" value="CYTOCHROME B561"/>
    <property type="match status" value="1"/>
</dbReference>
<protein>
    <submittedName>
        <fullName evidence="15">Cytochrome b561 family protein</fullName>
    </submittedName>
</protein>
<proteinExistence type="inferred from homology"/>
<dbReference type="EMBL" id="AAOH01000002">
    <property type="protein sequence ID" value="EAR30002.1"/>
    <property type="molecule type" value="Genomic_DNA"/>
</dbReference>
<evidence type="ECO:0000256" key="3">
    <source>
        <dbReference type="ARBA" id="ARBA00022448"/>
    </source>
</evidence>
<dbReference type="InterPro" id="IPR011577">
    <property type="entry name" value="Cyt_b561_bac/Ni-Hgenase"/>
</dbReference>
<gene>
    <name evidence="15" type="ORF">PTD2_14319</name>
</gene>
<dbReference type="GO" id="GO:0009055">
    <property type="term" value="F:electron transfer activity"/>
    <property type="evidence" value="ECO:0007669"/>
    <property type="project" value="InterPro"/>
</dbReference>
<keyword evidence="7" id="KW-0479">Metal-binding</keyword>
<evidence type="ECO:0000256" key="2">
    <source>
        <dbReference type="ARBA" id="ARBA00004651"/>
    </source>
</evidence>
<keyword evidence="6 13" id="KW-0812">Transmembrane</keyword>
<evidence type="ECO:0000256" key="4">
    <source>
        <dbReference type="ARBA" id="ARBA00022475"/>
    </source>
</evidence>
<keyword evidence="16" id="KW-1185">Reference proteome</keyword>
<evidence type="ECO:0000256" key="13">
    <source>
        <dbReference type="SAM" id="Phobius"/>
    </source>
</evidence>
<name>A4C7P8_9GAMM</name>
<dbReference type="HOGENOM" id="CLU_095321_4_1_6"/>
<evidence type="ECO:0000256" key="8">
    <source>
        <dbReference type="ARBA" id="ARBA00022982"/>
    </source>
</evidence>
<evidence type="ECO:0000256" key="10">
    <source>
        <dbReference type="ARBA" id="ARBA00023004"/>
    </source>
</evidence>
<dbReference type="InterPro" id="IPR052168">
    <property type="entry name" value="Cytochrome_b561_oxidase"/>
</dbReference>
<keyword evidence="3" id="KW-0813">Transport</keyword>
<evidence type="ECO:0000313" key="16">
    <source>
        <dbReference type="Proteomes" id="UP000006201"/>
    </source>
</evidence>
<dbReference type="Proteomes" id="UP000006201">
    <property type="component" value="Unassembled WGS sequence"/>
</dbReference>
<dbReference type="Gene3D" id="1.20.950.20">
    <property type="entry name" value="Transmembrane di-heme cytochromes, Chain C"/>
    <property type="match status" value="2"/>
</dbReference>
<sequence length="190" mass="21521">MFKNTTTNYGVVAILLHWLMAVAILFLFGLGLYMVELTYYDAWYKGSLDLHKSIGVSLFLLLVIRFAWRLFNPTPAPVDNAPSAKKLNQVAHYMHLLLYVVMLCLMLTGYFISTADGRSIDVFGLFSMPALPISIDQQEDIAGEIHFWLAWSLITFAGVHALAAFKHHFINKDRTLIRMFKVSETSSLGK</sequence>
<evidence type="ECO:0000256" key="9">
    <source>
        <dbReference type="ARBA" id="ARBA00022989"/>
    </source>
</evidence>
<dbReference type="GO" id="GO:0020037">
    <property type="term" value="F:heme binding"/>
    <property type="evidence" value="ECO:0007669"/>
    <property type="project" value="TreeGrafter"/>
</dbReference>